<organism evidence="2 3">
    <name type="scientific">Paenibacillus anaericanus</name>
    <dbReference type="NCBI Taxonomy" id="170367"/>
    <lineage>
        <taxon>Bacteria</taxon>
        <taxon>Bacillati</taxon>
        <taxon>Bacillota</taxon>
        <taxon>Bacilli</taxon>
        <taxon>Bacillales</taxon>
        <taxon>Paenibacillaceae</taxon>
        <taxon>Paenibacillus</taxon>
    </lineage>
</organism>
<dbReference type="PANTHER" id="PTHR46825">
    <property type="entry name" value="D-ALANYL-D-ALANINE-CARBOXYPEPTIDASE/ENDOPEPTIDASE AMPH"/>
    <property type="match status" value="1"/>
</dbReference>
<protein>
    <submittedName>
        <fullName evidence="2">Class A beta-lactamase-related serine hydrolase</fullName>
    </submittedName>
</protein>
<dbReference type="Pfam" id="PF00144">
    <property type="entry name" value="Beta-lactamase"/>
    <property type="match status" value="1"/>
</dbReference>
<dbReference type="AlphaFoldDB" id="A0A433Y8B1"/>
<dbReference type="RefSeq" id="WP_127192856.1">
    <property type="nucleotide sequence ID" value="NZ_RZNY01000011.1"/>
</dbReference>
<dbReference type="PANTHER" id="PTHR46825:SF9">
    <property type="entry name" value="BETA-LACTAMASE-RELATED DOMAIN-CONTAINING PROTEIN"/>
    <property type="match status" value="1"/>
</dbReference>
<keyword evidence="3" id="KW-1185">Reference proteome</keyword>
<dbReference type="InterPro" id="IPR001466">
    <property type="entry name" value="Beta-lactam-related"/>
</dbReference>
<dbReference type="SUPFAM" id="SSF56601">
    <property type="entry name" value="beta-lactamase/transpeptidase-like"/>
    <property type="match status" value="1"/>
</dbReference>
<dbReference type="OrthoDB" id="846150at2"/>
<keyword evidence="2" id="KW-0378">Hydrolase</keyword>
<proteinExistence type="predicted"/>
<comment type="caution">
    <text evidence="2">The sequence shown here is derived from an EMBL/GenBank/DDBJ whole genome shotgun (WGS) entry which is preliminary data.</text>
</comment>
<reference evidence="2 3" key="1">
    <citation type="submission" date="2018-12" db="EMBL/GenBank/DDBJ databases">
        <authorList>
            <person name="Sun L."/>
            <person name="Chen Z."/>
        </authorList>
    </citation>
    <scope>NUCLEOTIDE SEQUENCE [LARGE SCALE GENOMIC DNA]</scope>
    <source>
        <strain evidence="2 3">DSM 15890</strain>
    </source>
</reference>
<accession>A0A433Y8B1</accession>
<evidence type="ECO:0000259" key="1">
    <source>
        <dbReference type="Pfam" id="PF00144"/>
    </source>
</evidence>
<evidence type="ECO:0000313" key="2">
    <source>
        <dbReference type="EMBL" id="RUT45581.1"/>
    </source>
</evidence>
<dbReference type="Proteomes" id="UP000279446">
    <property type="component" value="Unassembled WGS sequence"/>
</dbReference>
<evidence type="ECO:0000313" key="3">
    <source>
        <dbReference type="Proteomes" id="UP000279446"/>
    </source>
</evidence>
<gene>
    <name evidence="2" type="ORF">EJP82_14920</name>
</gene>
<dbReference type="InterPro" id="IPR050491">
    <property type="entry name" value="AmpC-like"/>
</dbReference>
<name>A0A433Y8B1_9BACL</name>
<feature type="domain" description="Beta-lactamase-related" evidence="1">
    <location>
        <begin position="19"/>
        <end position="301"/>
    </location>
</feature>
<dbReference type="GO" id="GO:0016787">
    <property type="term" value="F:hydrolase activity"/>
    <property type="evidence" value="ECO:0007669"/>
    <property type="project" value="UniProtKB-KW"/>
</dbReference>
<dbReference type="EMBL" id="RZNY01000011">
    <property type="protein sequence ID" value="RUT45581.1"/>
    <property type="molecule type" value="Genomic_DNA"/>
</dbReference>
<dbReference type="Gene3D" id="3.40.710.10">
    <property type="entry name" value="DD-peptidase/beta-lactamase superfamily"/>
    <property type="match status" value="1"/>
</dbReference>
<dbReference type="InterPro" id="IPR012338">
    <property type="entry name" value="Beta-lactam/transpept-like"/>
</dbReference>
<sequence length="316" mass="35892">MSTIQRIIENLDLIVPQFFHDGLAPGLAVGVVYDHQMIYAKGFGIKNVQTGEAIDEHTLFHMASVSKTLVVTGIMQLVEQGEINLDASVSTYLPYFILADDRYQQVTVRLLLNHTSGMPDEDDFGWDRPEYDEGSLERYVRSMHDHKLLKDPEESFYYSNIGFEILGDVIAKVSGISFEQYMKERILIPTSMLESSFLLQEIPYNELATPHILGIKEGFGPEISEVFPYHRAHGPSSTLYTNVVELCNYALTHLNRGETSGGSRILGNNSYDEMWTQNAPTYYEGWSEFVGLGWFLGQYKGCNVRSHFRNGHRLPE</sequence>